<evidence type="ECO:0000256" key="6">
    <source>
        <dbReference type="SAM" id="MobiDB-lite"/>
    </source>
</evidence>
<dbReference type="Proteomes" id="UP000770661">
    <property type="component" value="Unassembled WGS sequence"/>
</dbReference>
<feature type="transmembrane region" description="Helical" evidence="7">
    <location>
        <begin position="603"/>
        <end position="624"/>
    </location>
</feature>
<evidence type="ECO:0000313" key="9">
    <source>
        <dbReference type="EMBL" id="KAG0724533.1"/>
    </source>
</evidence>
<keyword evidence="5 7" id="KW-0472">Membrane</keyword>
<dbReference type="InterPro" id="IPR051843">
    <property type="entry name" value="CPA1_transporter"/>
</dbReference>
<feature type="region of interest" description="Disordered" evidence="6">
    <location>
        <begin position="86"/>
        <end position="118"/>
    </location>
</feature>
<feature type="transmembrane region" description="Helical" evidence="7">
    <location>
        <begin position="350"/>
        <end position="369"/>
    </location>
</feature>
<evidence type="ECO:0000313" key="10">
    <source>
        <dbReference type="Proteomes" id="UP000770661"/>
    </source>
</evidence>
<accession>A0A8J5CL75</accession>
<feature type="domain" description="Cation/H+ exchanger transmembrane" evidence="8">
    <location>
        <begin position="393"/>
        <end position="686"/>
    </location>
</feature>
<feature type="transmembrane region" description="Helical" evidence="7">
    <location>
        <begin position="323"/>
        <end position="344"/>
    </location>
</feature>
<feature type="compositionally biased region" description="Polar residues" evidence="6">
    <location>
        <begin position="91"/>
        <end position="103"/>
    </location>
</feature>
<dbReference type="Gene3D" id="1.20.1530.20">
    <property type="match status" value="1"/>
</dbReference>
<dbReference type="AlphaFoldDB" id="A0A8J5CL75"/>
<keyword evidence="3 7" id="KW-0812">Transmembrane</keyword>
<name>A0A8J5CL75_CHIOP</name>
<dbReference type="GO" id="GO:0016020">
    <property type="term" value="C:membrane"/>
    <property type="evidence" value="ECO:0007669"/>
    <property type="project" value="UniProtKB-SubCell"/>
</dbReference>
<comment type="subcellular location">
    <subcellularLocation>
        <location evidence="1">Membrane</location>
        <topology evidence="1">Multi-pass membrane protein</topology>
    </subcellularLocation>
</comment>
<dbReference type="GO" id="GO:1902600">
    <property type="term" value="P:proton transmembrane transport"/>
    <property type="evidence" value="ECO:0007669"/>
    <property type="project" value="InterPro"/>
</dbReference>
<comment type="similarity">
    <text evidence="2">Belongs to the monovalent cation:proton antiporter 1 (CPA1) transporter (TC 2.A.36) family.</text>
</comment>
<evidence type="ECO:0000256" key="4">
    <source>
        <dbReference type="ARBA" id="ARBA00022989"/>
    </source>
</evidence>
<protein>
    <submittedName>
        <fullName evidence="9">Sodium/hydrogen exchanger 9B2</fullName>
    </submittedName>
</protein>
<dbReference type="EMBL" id="JACEEZ010006784">
    <property type="protein sequence ID" value="KAG0724533.1"/>
    <property type="molecule type" value="Genomic_DNA"/>
</dbReference>
<dbReference type="Pfam" id="PF00999">
    <property type="entry name" value="Na_H_Exchanger"/>
    <property type="match status" value="2"/>
</dbReference>
<feature type="transmembrane region" description="Helical" evidence="7">
    <location>
        <begin position="211"/>
        <end position="234"/>
    </location>
</feature>
<dbReference type="PANTHER" id="PTHR31102">
    <property type="match status" value="1"/>
</dbReference>
<dbReference type="GO" id="GO:0015297">
    <property type="term" value="F:antiporter activity"/>
    <property type="evidence" value="ECO:0007669"/>
    <property type="project" value="InterPro"/>
</dbReference>
<keyword evidence="4 7" id="KW-1133">Transmembrane helix</keyword>
<evidence type="ECO:0000256" key="7">
    <source>
        <dbReference type="SAM" id="Phobius"/>
    </source>
</evidence>
<feature type="transmembrane region" description="Helical" evidence="7">
    <location>
        <begin position="671"/>
        <end position="690"/>
    </location>
</feature>
<dbReference type="PANTHER" id="PTHR31102:SF1">
    <property type="entry name" value="CATION_H+ EXCHANGER DOMAIN-CONTAINING PROTEIN"/>
    <property type="match status" value="1"/>
</dbReference>
<dbReference type="InterPro" id="IPR006153">
    <property type="entry name" value="Cation/H_exchanger_TM"/>
</dbReference>
<evidence type="ECO:0000256" key="3">
    <source>
        <dbReference type="ARBA" id="ARBA00022692"/>
    </source>
</evidence>
<sequence length="710" mass="75246">MEGGCRLLDTASTTDTSQAQLNLAFEPTAASDSEGSNDGPRHEEGGSYTLVCRLADVLAEAIESVENSRATGLESLPVVDEPAAPHHLRTDSQLSSSDASFTPASEPEVGCEDDTEGCSASPLTTHRGLEYSEAATLPLGCPSIEDKLHEWEGSPGPAEDKKAKVKAEAGWCDACCRCCLRANQRLPDQPTVAQRLKYSLTCPPHGKVGDALLWLLIGTAIWGCLIAITGSLALPGGNLFSLSVLYVAAVLSGRASAALGMPPLLGSLVAGILFESVPGINAVGHNVDVLWSSVIRNLVLVIILIRAGLGLDPQALRKLSCVVVRLAFLPCVVEAVVMALMAKLLLGLPWLWSFMLGSVLPSLTLWISLNDCLLISLPFPAPDGPVPGPHRFIVAAVSPAVVVPGLLKLAEEGYGVEAGIPTLVIAAASLDDVLAITGFSVMLGLTFAEGSLAWTLAKGPLEVVAGLVYGVVFGALCWFLPHRETRDRPAAKFVILFCLSALGMFGSHKVGLESSGPIAVLSLAFVTGLGWRRGDNKDPEVSLYYRLLWEAFQPALFVLIGAEIDQRKDLAVKRLKGVWINSWMGMRGGCWTDRRGHCRVGSVALGVCLSVRVATSFLVVMGAGFSLLERVFIAIAWLPKATVQAAIGSQALDYVRQHSNNPEDVFRGQQVVTLAVMVILVTAPIGAAAIKLTGPRFLTRHQPSDSHVTA</sequence>
<dbReference type="InterPro" id="IPR038770">
    <property type="entry name" value="Na+/solute_symporter_sf"/>
</dbReference>
<gene>
    <name evidence="9" type="primary">SLC9B2_2</name>
    <name evidence="9" type="ORF">GWK47_040417</name>
</gene>
<proteinExistence type="inferred from homology"/>
<reference evidence="9" key="1">
    <citation type="submission" date="2020-07" db="EMBL/GenBank/DDBJ databases">
        <title>The High-quality genome of the commercially important snow crab, Chionoecetes opilio.</title>
        <authorList>
            <person name="Jeong J.-H."/>
            <person name="Ryu S."/>
        </authorList>
    </citation>
    <scope>NUCLEOTIDE SEQUENCE</scope>
    <source>
        <strain evidence="9">MADBK_172401_WGS</strain>
        <tissue evidence="9">Digestive gland</tissue>
    </source>
</reference>
<dbReference type="OrthoDB" id="423807at2759"/>
<evidence type="ECO:0000256" key="5">
    <source>
        <dbReference type="ARBA" id="ARBA00023136"/>
    </source>
</evidence>
<evidence type="ECO:0000259" key="8">
    <source>
        <dbReference type="Pfam" id="PF00999"/>
    </source>
</evidence>
<feature type="transmembrane region" description="Helical" evidence="7">
    <location>
        <begin position="463"/>
        <end position="481"/>
    </location>
</feature>
<comment type="caution">
    <text evidence="9">The sequence shown here is derived from an EMBL/GenBank/DDBJ whole genome shotgun (WGS) entry which is preliminary data.</text>
</comment>
<evidence type="ECO:0000256" key="2">
    <source>
        <dbReference type="ARBA" id="ARBA00007367"/>
    </source>
</evidence>
<evidence type="ECO:0000256" key="1">
    <source>
        <dbReference type="ARBA" id="ARBA00004141"/>
    </source>
</evidence>
<feature type="transmembrane region" description="Helical" evidence="7">
    <location>
        <begin position="246"/>
        <end position="274"/>
    </location>
</feature>
<feature type="transmembrane region" description="Helical" evidence="7">
    <location>
        <begin position="294"/>
        <end position="311"/>
    </location>
</feature>
<feature type="transmembrane region" description="Helical" evidence="7">
    <location>
        <begin position="433"/>
        <end position="457"/>
    </location>
</feature>
<keyword evidence="10" id="KW-1185">Reference proteome</keyword>
<feature type="domain" description="Cation/H+ exchanger transmembrane" evidence="8">
    <location>
        <begin position="249"/>
        <end position="361"/>
    </location>
</feature>
<organism evidence="9 10">
    <name type="scientific">Chionoecetes opilio</name>
    <name type="common">Atlantic snow crab</name>
    <name type="synonym">Cancer opilio</name>
    <dbReference type="NCBI Taxonomy" id="41210"/>
    <lineage>
        <taxon>Eukaryota</taxon>
        <taxon>Metazoa</taxon>
        <taxon>Ecdysozoa</taxon>
        <taxon>Arthropoda</taxon>
        <taxon>Crustacea</taxon>
        <taxon>Multicrustacea</taxon>
        <taxon>Malacostraca</taxon>
        <taxon>Eumalacostraca</taxon>
        <taxon>Eucarida</taxon>
        <taxon>Decapoda</taxon>
        <taxon>Pleocyemata</taxon>
        <taxon>Brachyura</taxon>
        <taxon>Eubrachyura</taxon>
        <taxon>Majoidea</taxon>
        <taxon>Majidae</taxon>
        <taxon>Chionoecetes</taxon>
    </lineage>
</organism>